<keyword evidence="2" id="KW-1185">Reference proteome</keyword>
<organism evidence="1 2">
    <name type="scientific">Racocetra persica</name>
    <dbReference type="NCBI Taxonomy" id="160502"/>
    <lineage>
        <taxon>Eukaryota</taxon>
        <taxon>Fungi</taxon>
        <taxon>Fungi incertae sedis</taxon>
        <taxon>Mucoromycota</taxon>
        <taxon>Glomeromycotina</taxon>
        <taxon>Glomeromycetes</taxon>
        <taxon>Diversisporales</taxon>
        <taxon>Gigasporaceae</taxon>
        <taxon>Racocetra</taxon>
    </lineage>
</organism>
<comment type="caution">
    <text evidence="1">The sequence shown here is derived from an EMBL/GenBank/DDBJ whole genome shotgun (WGS) entry which is preliminary data.</text>
</comment>
<gene>
    <name evidence="1" type="ORF">RPERSI_LOCUS1569</name>
</gene>
<evidence type="ECO:0000313" key="2">
    <source>
        <dbReference type="Proteomes" id="UP000789920"/>
    </source>
</evidence>
<evidence type="ECO:0000313" key="1">
    <source>
        <dbReference type="EMBL" id="CAG8495169.1"/>
    </source>
</evidence>
<proteinExistence type="predicted"/>
<dbReference type="EMBL" id="CAJVQC010001481">
    <property type="protein sequence ID" value="CAG8495169.1"/>
    <property type="molecule type" value="Genomic_DNA"/>
</dbReference>
<accession>A0ACA9KWM9</accession>
<sequence length="98" mass="11106">MSKPRTHQGQVSTGNARCDTMIVALGSDINVDGTESGELAEDLLLIVTIFTAKYNGLRSTENRKRQREIENSKDTDIPNTRRKRKAKIVDRHHKVNMQ</sequence>
<dbReference type="Proteomes" id="UP000789920">
    <property type="component" value="Unassembled WGS sequence"/>
</dbReference>
<name>A0ACA9KWM9_9GLOM</name>
<reference evidence="1" key="1">
    <citation type="submission" date="2021-06" db="EMBL/GenBank/DDBJ databases">
        <authorList>
            <person name="Kallberg Y."/>
            <person name="Tangrot J."/>
            <person name="Rosling A."/>
        </authorList>
    </citation>
    <scope>NUCLEOTIDE SEQUENCE</scope>
    <source>
        <strain evidence="1">MA461A</strain>
    </source>
</reference>
<protein>
    <submittedName>
        <fullName evidence="1">19625_t:CDS:1</fullName>
    </submittedName>
</protein>